<reference evidence="2 3" key="1">
    <citation type="submission" date="2010-05" db="EMBL/GenBank/DDBJ databases">
        <title>The Genome Sequence of Thecamonas trahens ATCC 50062.</title>
        <authorList>
            <consortium name="The Broad Institute Genome Sequencing Platform"/>
            <person name="Russ C."/>
            <person name="Cuomo C."/>
            <person name="Shea T."/>
            <person name="Young S.K."/>
            <person name="Zeng Q."/>
            <person name="Koehrsen M."/>
            <person name="Haas B."/>
            <person name="Borodovsky M."/>
            <person name="Guigo R."/>
            <person name="Alvarado L."/>
            <person name="Berlin A."/>
            <person name="Bochicchio J."/>
            <person name="Borenstein D."/>
            <person name="Chapman S."/>
            <person name="Chen Z."/>
            <person name="Freedman E."/>
            <person name="Gellesch M."/>
            <person name="Goldberg J."/>
            <person name="Griggs A."/>
            <person name="Gujja S."/>
            <person name="Heilman E."/>
            <person name="Heiman D."/>
            <person name="Hepburn T."/>
            <person name="Howarth C."/>
            <person name="Jen D."/>
            <person name="Larson L."/>
            <person name="Mehta T."/>
            <person name="Park D."/>
            <person name="Pearson M."/>
            <person name="Roberts A."/>
            <person name="Saif S."/>
            <person name="Shenoy N."/>
            <person name="Sisk P."/>
            <person name="Stolte C."/>
            <person name="Sykes S."/>
            <person name="Thomson T."/>
            <person name="Walk T."/>
            <person name="White J."/>
            <person name="Yandava C."/>
            <person name="Burger G."/>
            <person name="Gray M.W."/>
            <person name="Holland P.W.H."/>
            <person name="King N."/>
            <person name="Lang F.B.F."/>
            <person name="Roger A.J."/>
            <person name="Ruiz-Trillo I."/>
            <person name="Lander E."/>
            <person name="Nusbaum C."/>
        </authorList>
    </citation>
    <scope>NUCLEOTIDE SEQUENCE [LARGE SCALE GENOMIC DNA]</scope>
    <source>
        <strain evidence="2 3">ATCC 50062</strain>
    </source>
</reference>
<evidence type="ECO:0000313" key="3">
    <source>
        <dbReference type="Proteomes" id="UP000054408"/>
    </source>
</evidence>
<dbReference type="RefSeq" id="XP_013760115.1">
    <property type="nucleotide sequence ID" value="XM_013904661.1"/>
</dbReference>
<accession>A0A0L0D3C8</accession>
<gene>
    <name evidence="2" type="ORF">AMSG_03272</name>
</gene>
<dbReference type="Proteomes" id="UP000054408">
    <property type="component" value="Unassembled WGS sequence"/>
</dbReference>
<organism evidence="2 3">
    <name type="scientific">Thecamonas trahens ATCC 50062</name>
    <dbReference type="NCBI Taxonomy" id="461836"/>
    <lineage>
        <taxon>Eukaryota</taxon>
        <taxon>Apusozoa</taxon>
        <taxon>Apusomonadida</taxon>
        <taxon>Apusomonadidae</taxon>
        <taxon>Thecamonas</taxon>
    </lineage>
</organism>
<protein>
    <submittedName>
        <fullName evidence="2">Uncharacterized protein</fullName>
    </submittedName>
</protein>
<feature type="region of interest" description="Disordered" evidence="1">
    <location>
        <begin position="47"/>
        <end position="92"/>
    </location>
</feature>
<proteinExistence type="predicted"/>
<feature type="region of interest" description="Disordered" evidence="1">
    <location>
        <begin position="1"/>
        <end position="31"/>
    </location>
</feature>
<keyword evidence="3" id="KW-1185">Reference proteome</keyword>
<dbReference type="GeneID" id="25562885"/>
<dbReference type="EMBL" id="GL349444">
    <property type="protein sequence ID" value="KNC46842.1"/>
    <property type="molecule type" value="Genomic_DNA"/>
</dbReference>
<feature type="compositionally biased region" description="Basic and acidic residues" evidence="1">
    <location>
        <begin position="1"/>
        <end position="30"/>
    </location>
</feature>
<dbReference type="AlphaFoldDB" id="A0A0L0D3C8"/>
<name>A0A0L0D3C8_THETB</name>
<evidence type="ECO:0000313" key="2">
    <source>
        <dbReference type="EMBL" id="KNC46842.1"/>
    </source>
</evidence>
<feature type="compositionally biased region" description="Basic residues" evidence="1">
    <location>
        <begin position="58"/>
        <end position="69"/>
    </location>
</feature>
<sequence length="92" mass="10086">MVKLKAEAKSKAFRIAKEHMSKPASHEAKQARMPIADIVASFIAKDDPKLSTSTSTRRSTRRSPARSRRATCTSSLLMSASATPTGELVRRK</sequence>
<evidence type="ECO:0000256" key="1">
    <source>
        <dbReference type="SAM" id="MobiDB-lite"/>
    </source>
</evidence>